<name>A0A1H0G8H1_HALAD</name>
<dbReference type="AlphaFoldDB" id="A0A1H0G8H1"/>
<proteinExistence type="predicted"/>
<dbReference type="CDD" id="cd06587">
    <property type="entry name" value="VOC"/>
    <property type="match status" value="1"/>
</dbReference>
<dbReference type="PANTHER" id="PTHR36503:SF1">
    <property type="entry name" value="BLR2520 PROTEIN"/>
    <property type="match status" value="1"/>
</dbReference>
<evidence type="ECO:0000313" key="3">
    <source>
        <dbReference type="EMBL" id="SDO03049.1"/>
    </source>
</evidence>
<feature type="domain" description="VOC" evidence="2">
    <location>
        <begin position="4"/>
        <end position="122"/>
    </location>
</feature>
<dbReference type="InterPro" id="IPR029068">
    <property type="entry name" value="Glyas_Bleomycin-R_OHBP_Dase"/>
</dbReference>
<keyword evidence="3" id="KW-0560">Oxidoreductase</keyword>
<evidence type="ECO:0000256" key="1">
    <source>
        <dbReference type="SAM" id="MobiDB-lite"/>
    </source>
</evidence>
<dbReference type="InterPro" id="IPR004360">
    <property type="entry name" value="Glyas_Fos-R_dOase_dom"/>
</dbReference>
<dbReference type="STRING" id="240303.SAMN05421677_102247"/>
<dbReference type="OrthoDB" id="2719609at2"/>
<organism evidence="3 4">
    <name type="scientific">Halobacillus aidingensis</name>
    <dbReference type="NCBI Taxonomy" id="240303"/>
    <lineage>
        <taxon>Bacteria</taxon>
        <taxon>Bacillati</taxon>
        <taxon>Bacillota</taxon>
        <taxon>Bacilli</taxon>
        <taxon>Bacillales</taxon>
        <taxon>Bacillaceae</taxon>
        <taxon>Halobacillus</taxon>
    </lineage>
</organism>
<dbReference type="PROSITE" id="PS51819">
    <property type="entry name" value="VOC"/>
    <property type="match status" value="1"/>
</dbReference>
<dbReference type="Proteomes" id="UP000198860">
    <property type="component" value="Unassembled WGS sequence"/>
</dbReference>
<dbReference type="Gene3D" id="3.10.180.10">
    <property type="entry name" value="2,3-Dihydroxybiphenyl 1,2-Dioxygenase, domain 1"/>
    <property type="match status" value="1"/>
</dbReference>
<dbReference type="PANTHER" id="PTHR36503">
    <property type="entry name" value="BLR2520 PROTEIN"/>
    <property type="match status" value="1"/>
</dbReference>
<feature type="region of interest" description="Disordered" evidence="1">
    <location>
        <begin position="97"/>
        <end position="123"/>
    </location>
</feature>
<protein>
    <submittedName>
        <fullName evidence="3">Catechol 2,3-dioxygenase</fullName>
    </submittedName>
</protein>
<dbReference type="InterPro" id="IPR037523">
    <property type="entry name" value="VOC_core"/>
</dbReference>
<keyword evidence="4" id="KW-1185">Reference proteome</keyword>
<evidence type="ECO:0000259" key="2">
    <source>
        <dbReference type="PROSITE" id="PS51819"/>
    </source>
</evidence>
<evidence type="ECO:0000313" key="4">
    <source>
        <dbReference type="Proteomes" id="UP000198860"/>
    </source>
</evidence>
<dbReference type="GO" id="GO:0051213">
    <property type="term" value="F:dioxygenase activity"/>
    <property type="evidence" value="ECO:0007669"/>
    <property type="project" value="UniProtKB-KW"/>
</dbReference>
<dbReference type="Pfam" id="PF00903">
    <property type="entry name" value="Glyoxalase"/>
    <property type="match status" value="1"/>
</dbReference>
<keyword evidence="3" id="KW-0223">Dioxygenase</keyword>
<dbReference type="RefSeq" id="WP_089651017.1">
    <property type="nucleotide sequence ID" value="NZ_FNIZ01000002.1"/>
</dbReference>
<sequence>MELGAFSVSLTVKDINKSKAFYEKLGFQSFGGDSSQNWLIMKNGSCVIGLFQGMFEKNILTFNPGWNQQAENIDSFTDVRELQNQLKQKGIEILSEADETSEGPESFTIEDPDGNPILIDQHR</sequence>
<accession>A0A1H0G8H1</accession>
<reference evidence="4" key="1">
    <citation type="submission" date="2016-10" db="EMBL/GenBank/DDBJ databases">
        <authorList>
            <person name="Varghese N."/>
            <person name="Submissions S."/>
        </authorList>
    </citation>
    <scope>NUCLEOTIDE SEQUENCE [LARGE SCALE GENOMIC DNA]</scope>
    <source>
        <strain evidence="4">CGMCC 1.3703</strain>
    </source>
</reference>
<dbReference type="SUPFAM" id="SSF54593">
    <property type="entry name" value="Glyoxalase/Bleomycin resistance protein/Dihydroxybiphenyl dioxygenase"/>
    <property type="match status" value="1"/>
</dbReference>
<dbReference type="EMBL" id="FNIZ01000002">
    <property type="protein sequence ID" value="SDO03049.1"/>
    <property type="molecule type" value="Genomic_DNA"/>
</dbReference>
<gene>
    <name evidence="3" type="ORF">SAMN05421677_102247</name>
</gene>
<feature type="compositionally biased region" description="Acidic residues" evidence="1">
    <location>
        <begin position="97"/>
        <end position="113"/>
    </location>
</feature>